<comment type="pathway">
    <text evidence="1">Lipid metabolism; butanoate metabolism.</text>
</comment>
<comment type="similarity">
    <text evidence="2">Belongs to the 3-hydroxyacyl-CoA dehydrogenase family.</text>
</comment>
<feature type="domain" description="3-hydroxyacyl-CoA dehydrogenase NAD binding" evidence="7">
    <location>
        <begin position="5"/>
        <end position="184"/>
    </location>
</feature>
<feature type="binding site" evidence="5">
    <location>
        <position position="144"/>
    </location>
    <ligand>
        <name>NAD(+)</name>
        <dbReference type="ChEBI" id="CHEBI:57540"/>
    </ligand>
</feature>
<dbReference type="Pfam" id="PF00725">
    <property type="entry name" value="3HCDH"/>
    <property type="match status" value="1"/>
</dbReference>
<dbReference type="PIRSF" id="PIRSF000105">
    <property type="entry name" value="HCDH"/>
    <property type="match status" value="1"/>
</dbReference>
<evidence type="ECO:0000259" key="6">
    <source>
        <dbReference type="Pfam" id="PF00725"/>
    </source>
</evidence>
<feature type="binding site" evidence="5">
    <location>
        <position position="275"/>
    </location>
    <ligand>
        <name>NAD(+)</name>
        <dbReference type="ChEBI" id="CHEBI:57540"/>
    </ligand>
</feature>
<reference evidence="8" key="1">
    <citation type="submission" date="2015-03" db="EMBL/GenBank/DDBJ databases">
        <title>MIGS Cultured Bacterial/Archaeal sample from Brevibacillus laterosporus.</title>
        <authorList>
            <person name="Zeng D."/>
            <person name="Zhu L."/>
            <person name="Dong G."/>
            <person name="Ye W."/>
            <person name="Ren D."/>
            <person name="Wu L."/>
            <person name="Xu J."/>
            <person name="Li G."/>
            <person name="Guo L."/>
        </authorList>
    </citation>
    <scope>NUCLEOTIDE SEQUENCE</scope>
    <source>
        <strain evidence="8">B9</strain>
        <plasmid evidence="8">unnamed2</plasmid>
    </source>
</reference>
<dbReference type="PANTHER" id="PTHR48075">
    <property type="entry name" value="3-HYDROXYACYL-COA DEHYDROGENASE FAMILY PROTEIN"/>
    <property type="match status" value="1"/>
</dbReference>
<gene>
    <name evidence="8" type="ORF">EX87_20450</name>
</gene>
<evidence type="ECO:0000313" key="8">
    <source>
        <dbReference type="EMBL" id="AKF95951.1"/>
    </source>
</evidence>
<feature type="binding site" evidence="5">
    <location>
        <position position="98"/>
    </location>
    <ligand>
        <name>NAD(+)</name>
        <dbReference type="ChEBI" id="CHEBI:57540"/>
    </ligand>
</feature>
<accession>A0A0F6Y0Q8</accession>
<feature type="binding site" evidence="5">
    <location>
        <position position="33"/>
    </location>
    <ligand>
        <name>NAD(+)</name>
        <dbReference type="ChEBI" id="CHEBI:57540"/>
    </ligand>
</feature>
<dbReference type="SUPFAM" id="SSF51735">
    <property type="entry name" value="NAD(P)-binding Rossmann-fold domains"/>
    <property type="match status" value="1"/>
</dbReference>
<proteinExistence type="inferred from homology"/>
<dbReference type="Pfam" id="PF02737">
    <property type="entry name" value="3HCDH_N"/>
    <property type="match status" value="1"/>
</dbReference>
<dbReference type="Gene3D" id="3.40.50.720">
    <property type="entry name" value="NAD(P)-binding Rossmann-like Domain"/>
    <property type="match status" value="1"/>
</dbReference>
<dbReference type="InterPro" id="IPR022694">
    <property type="entry name" value="3-OHacyl-CoA_DH"/>
</dbReference>
<dbReference type="InterPro" id="IPR006176">
    <property type="entry name" value="3-OHacyl-CoA_DH_NAD-bd"/>
</dbReference>
<dbReference type="InterPro" id="IPR006108">
    <property type="entry name" value="3HC_DH_C"/>
</dbReference>
<dbReference type="PANTHER" id="PTHR48075:SF5">
    <property type="entry name" value="3-HYDROXYBUTYRYL-COA DEHYDROGENASE"/>
    <property type="match status" value="1"/>
</dbReference>
<feature type="binding site" evidence="5">
    <location>
        <begin position="10"/>
        <end position="15"/>
    </location>
    <ligand>
        <name>NAD(+)</name>
        <dbReference type="ChEBI" id="CHEBI:57540"/>
    </ligand>
</feature>
<dbReference type="AlphaFoldDB" id="A0A0F6Y0Q8"/>
<organism evidence="8">
    <name type="scientific">Brevibacillus laterosporus</name>
    <name type="common">Bacillus laterosporus</name>
    <dbReference type="NCBI Taxonomy" id="1465"/>
    <lineage>
        <taxon>Bacteria</taxon>
        <taxon>Bacillati</taxon>
        <taxon>Bacillota</taxon>
        <taxon>Bacilli</taxon>
        <taxon>Bacillales</taxon>
        <taxon>Paenibacillaceae</taxon>
        <taxon>Brevibacillus</taxon>
    </lineage>
</organism>
<feature type="binding site" evidence="5">
    <location>
        <position position="120"/>
    </location>
    <ligand>
        <name>NAD(+)</name>
        <dbReference type="ChEBI" id="CHEBI:57540"/>
    </ligand>
</feature>
<dbReference type="Gene3D" id="1.10.1040.10">
    <property type="entry name" value="N-(1-d-carboxylethyl)-l-norvaline Dehydrogenase, domain 2"/>
    <property type="match status" value="1"/>
</dbReference>
<name>A0A0F6Y0Q8_BRELA</name>
<dbReference type="InterPro" id="IPR008927">
    <property type="entry name" value="6-PGluconate_DH-like_C_sf"/>
</dbReference>
<evidence type="ECO:0000256" key="4">
    <source>
        <dbReference type="PIRSR" id="PIRSR000105-1"/>
    </source>
</evidence>
<dbReference type="SUPFAM" id="SSF48179">
    <property type="entry name" value="6-phosphogluconate dehydrogenase C-terminal domain-like"/>
    <property type="match status" value="1"/>
</dbReference>
<sequence>MMFKKVGVIGGGTMGIDVSIDLLLHGIDVILVDKNREKIDTSKKKVIKGLRFAPMLNKKLPLLCEEQIQDKIMFSTHIEDVNDCDFIIENVTEDWDSKRNVYQQLDKICHPKAYFGVNTSCISITKIASLTSRPQNVIGMHFMNPVYAKSTIEVIKGFHTSEECVVKALALLEQMGKEAIIVNDFPGFVSNRISHLYMNEAAYIVQDQVATPKQVDDIFKKCYGHKMGPLETADLIGLDTVVHSLKILYDSYQDSKFRCCPLLMKMVDAGFLGKKTNQGFYSY</sequence>
<evidence type="ECO:0000256" key="2">
    <source>
        <dbReference type="ARBA" id="ARBA00009463"/>
    </source>
</evidence>
<dbReference type="GO" id="GO:0016616">
    <property type="term" value="F:oxidoreductase activity, acting on the CH-OH group of donors, NAD or NADP as acceptor"/>
    <property type="evidence" value="ECO:0007669"/>
    <property type="project" value="InterPro"/>
</dbReference>
<dbReference type="EMBL" id="CP011076">
    <property type="protein sequence ID" value="AKF95951.1"/>
    <property type="molecule type" value="Genomic_DNA"/>
</dbReference>
<dbReference type="GO" id="GO:0070403">
    <property type="term" value="F:NAD+ binding"/>
    <property type="evidence" value="ECO:0007669"/>
    <property type="project" value="InterPro"/>
</dbReference>
<evidence type="ECO:0000259" key="7">
    <source>
        <dbReference type="Pfam" id="PF02737"/>
    </source>
</evidence>
<feature type="domain" description="3-hydroxyacyl-CoA dehydrogenase C-terminal" evidence="6">
    <location>
        <begin position="187"/>
        <end position="283"/>
    </location>
</feature>
<keyword evidence="3" id="KW-0560">Oxidoreductase</keyword>
<dbReference type="GO" id="GO:0006631">
    <property type="term" value="P:fatty acid metabolic process"/>
    <property type="evidence" value="ECO:0007669"/>
    <property type="project" value="InterPro"/>
</dbReference>
<keyword evidence="5" id="KW-0520">NAD</keyword>
<evidence type="ECO:0000256" key="3">
    <source>
        <dbReference type="ARBA" id="ARBA00023002"/>
    </source>
</evidence>
<dbReference type="InterPro" id="IPR013328">
    <property type="entry name" value="6PGD_dom2"/>
</dbReference>
<protein>
    <submittedName>
        <fullName evidence="8">3-hydroxybutyryl-CoA dehydrogenase</fullName>
    </submittedName>
</protein>
<keyword evidence="8" id="KW-0614">Plasmid</keyword>
<evidence type="ECO:0000256" key="1">
    <source>
        <dbReference type="ARBA" id="ARBA00005086"/>
    </source>
</evidence>
<feature type="binding site" evidence="5">
    <location>
        <position position="93"/>
    </location>
    <ligand>
        <name>NAD(+)</name>
        <dbReference type="ChEBI" id="CHEBI:57540"/>
    </ligand>
</feature>
<dbReference type="InterPro" id="IPR036291">
    <property type="entry name" value="NAD(P)-bd_dom_sf"/>
</dbReference>
<geneLocation type="plasmid" evidence="8">
    <name>unnamed2</name>
</geneLocation>
<feature type="site" description="Important for catalytic activity" evidence="4">
    <location>
        <position position="141"/>
    </location>
</feature>
<evidence type="ECO:0000256" key="5">
    <source>
        <dbReference type="PIRSR" id="PIRSR000105-2"/>
    </source>
</evidence>